<evidence type="ECO:0000313" key="2">
    <source>
        <dbReference type="Proteomes" id="UP000831701"/>
    </source>
</evidence>
<gene>
    <name evidence="1" type="ORF">L3Q82_026349</name>
</gene>
<name>A0ACB8WID0_9TELE</name>
<evidence type="ECO:0000313" key="1">
    <source>
        <dbReference type="EMBL" id="KAI3367501.1"/>
    </source>
</evidence>
<proteinExistence type="predicted"/>
<sequence>MRTSEFDSSSEDEEVREEQLTPFHVSWLPLSVVECSQFLGICALPGCKYKDIRRSLERDVEELQNQGVQEVFVFCTRGELNKYRVPSLLDVYQQRGFTVHHIPFPDGDAPALGQCCQILEELQVSLENNRRTVIHCYGGLGRSGLIAACLLLQLSVTMTANKAIEILREHRGGGAIQTVKQYNFLHEFREKYTAYQESRELSTERSVSRPSSMFYQYTVHVQKNVTISSGAVETKRCDLKMGRRVNLQRDKHRSRASANLSTCTGEDHVRFLESLSPLLQLADALGDDTPRQAKKTGNTNPSAPVGNPPPATNPGWPGSAPGAPSQPSAPGDFAGGSSGPGAPGQFPFPSGPGAPGQYPGPPSAPGGFPPGPGIPGQYPPAPGAPGQFPSSPGAPGQFPGQFPGQYPPEGAPGQLPGGPVSYPTGPFPSGPGAPPGPYPNVPYPGGNGMYGPGGPGAFPPPAGPGSFPPFPAGGFPPVPTGSWGPPAGGGFPPAPGPFGPGPGPMGPYGGPAAPGGMLMVPYDLPLHAGIMPRLLITIVGEPVPGADRFQVDFIRGPDVVFHFNPRFHEQTIVRNSNLGGFWGPEEREGGFPFVQGRRFEYRSNNKSNLCSHNIELKILVEEDMFKVAVDGTHLLEYEHRVGGLEEVTLVRVVGDIALHSAAPSMI</sequence>
<organism evidence="1 2">
    <name type="scientific">Scortum barcoo</name>
    <name type="common">barcoo grunter</name>
    <dbReference type="NCBI Taxonomy" id="214431"/>
    <lineage>
        <taxon>Eukaryota</taxon>
        <taxon>Metazoa</taxon>
        <taxon>Chordata</taxon>
        <taxon>Craniata</taxon>
        <taxon>Vertebrata</taxon>
        <taxon>Euteleostomi</taxon>
        <taxon>Actinopterygii</taxon>
        <taxon>Neopterygii</taxon>
        <taxon>Teleostei</taxon>
        <taxon>Neoteleostei</taxon>
        <taxon>Acanthomorphata</taxon>
        <taxon>Eupercaria</taxon>
        <taxon>Centrarchiformes</taxon>
        <taxon>Terapontoidei</taxon>
        <taxon>Terapontidae</taxon>
        <taxon>Scortum</taxon>
    </lineage>
</organism>
<accession>A0ACB8WID0</accession>
<dbReference type="EMBL" id="CM041539">
    <property type="protein sequence ID" value="KAI3367501.1"/>
    <property type="molecule type" value="Genomic_DNA"/>
</dbReference>
<reference evidence="1" key="1">
    <citation type="submission" date="2022-04" db="EMBL/GenBank/DDBJ databases">
        <title>Jade perch genome.</title>
        <authorList>
            <person name="Chao B."/>
        </authorList>
    </citation>
    <scope>NUCLEOTIDE SEQUENCE</scope>
    <source>
        <strain evidence="1">CB-2022</strain>
    </source>
</reference>
<comment type="caution">
    <text evidence="1">The sequence shown here is derived from an EMBL/GenBank/DDBJ whole genome shotgun (WGS) entry which is preliminary data.</text>
</comment>
<dbReference type="Proteomes" id="UP000831701">
    <property type="component" value="Chromosome 9"/>
</dbReference>
<keyword evidence="2" id="KW-1185">Reference proteome</keyword>
<protein>
    <submittedName>
        <fullName evidence="1">Uncharacterized protein</fullName>
    </submittedName>
</protein>